<proteinExistence type="predicted"/>
<protein>
    <submittedName>
        <fullName evidence="2">Uncharacterized protein</fullName>
    </submittedName>
</protein>
<reference evidence="2 3" key="1">
    <citation type="journal article" date="2021" name="BMC Biol.">
        <title>Horizontally acquired antibacterial genes associated with adaptive radiation of ladybird beetles.</title>
        <authorList>
            <person name="Li H.S."/>
            <person name="Tang X.F."/>
            <person name="Huang Y.H."/>
            <person name="Xu Z.Y."/>
            <person name="Chen M.L."/>
            <person name="Du X.Y."/>
            <person name="Qiu B.Y."/>
            <person name="Chen P.T."/>
            <person name="Zhang W."/>
            <person name="Slipinski A."/>
            <person name="Escalona H.E."/>
            <person name="Waterhouse R.M."/>
            <person name="Zwick A."/>
            <person name="Pang H."/>
        </authorList>
    </citation>
    <scope>NUCLEOTIDE SEQUENCE [LARGE SCALE GENOMIC DNA]</scope>
    <source>
        <strain evidence="2">SYSU2018</strain>
    </source>
</reference>
<keyword evidence="3" id="KW-1185">Reference proteome</keyword>
<dbReference type="Proteomes" id="UP001516400">
    <property type="component" value="Unassembled WGS sequence"/>
</dbReference>
<accession>A0ABD2MW92</accession>
<dbReference type="AlphaFoldDB" id="A0ABD2MW92"/>
<comment type="caution">
    <text evidence="2">The sequence shown here is derived from an EMBL/GenBank/DDBJ whole genome shotgun (WGS) entry which is preliminary data.</text>
</comment>
<evidence type="ECO:0000313" key="2">
    <source>
        <dbReference type="EMBL" id="KAL3270728.1"/>
    </source>
</evidence>
<name>A0ABD2MW92_9CUCU</name>
<evidence type="ECO:0000313" key="3">
    <source>
        <dbReference type="Proteomes" id="UP001516400"/>
    </source>
</evidence>
<organism evidence="2 3">
    <name type="scientific">Cryptolaemus montrouzieri</name>
    <dbReference type="NCBI Taxonomy" id="559131"/>
    <lineage>
        <taxon>Eukaryota</taxon>
        <taxon>Metazoa</taxon>
        <taxon>Ecdysozoa</taxon>
        <taxon>Arthropoda</taxon>
        <taxon>Hexapoda</taxon>
        <taxon>Insecta</taxon>
        <taxon>Pterygota</taxon>
        <taxon>Neoptera</taxon>
        <taxon>Endopterygota</taxon>
        <taxon>Coleoptera</taxon>
        <taxon>Polyphaga</taxon>
        <taxon>Cucujiformia</taxon>
        <taxon>Coccinelloidea</taxon>
        <taxon>Coccinellidae</taxon>
        <taxon>Scymninae</taxon>
        <taxon>Scymnini</taxon>
        <taxon>Cryptolaemus</taxon>
    </lineage>
</organism>
<dbReference type="EMBL" id="JABFTP020000042">
    <property type="protein sequence ID" value="KAL3270728.1"/>
    <property type="molecule type" value="Genomic_DNA"/>
</dbReference>
<feature type="signal peptide" evidence="1">
    <location>
        <begin position="1"/>
        <end position="18"/>
    </location>
</feature>
<gene>
    <name evidence="2" type="ORF">HHI36_021254</name>
</gene>
<sequence length="118" mass="13324">METPISVFLIFAVSFVVSAPPEKYDGFLNHLLEIKLLADKVKIGGNYQDITKPLGELLLHVQYMPESPGGEDFSSITNRIYRLILETQELIAESGDRLDGKFISKSIIDMYCDLFHSK</sequence>
<feature type="chain" id="PRO_5044861037" evidence="1">
    <location>
        <begin position="19"/>
        <end position="118"/>
    </location>
</feature>
<evidence type="ECO:0000256" key="1">
    <source>
        <dbReference type="SAM" id="SignalP"/>
    </source>
</evidence>
<keyword evidence="1" id="KW-0732">Signal</keyword>